<dbReference type="InterPro" id="IPR017451">
    <property type="entry name" value="F-box-assoc_interact_dom"/>
</dbReference>
<dbReference type="NCBIfam" id="TIGR01640">
    <property type="entry name" value="F_box_assoc_1"/>
    <property type="match status" value="1"/>
</dbReference>
<organism evidence="2 3">
    <name type="scientific">Deinandra increscens subsp. villosa</name>
    <dbReference type="NCBI Taxonomy" id="3103831"/>
    <lineage>
        <taxon>Eukaryota</taxon>
        <taxon>Viridiplantae</taxon>
        <taxon>Streptophyta</taxon>
        <taxon>Embryophyta</taxon>
        <taxon>Tracheophyta</taxon>
        <taxon>Spermatophyta</taxon>
        <taxon>Magnoliopsida</taxon>
        <taxon>eudicotyledons</taxon>
        <taxon>Gunneridae</taxon>
        <taxon>Pentapetalae</taxon>
        <taxon>asterids</taxon>
        <taxon>campanulids</taxon>
        <taxon>Asterales</taxon>
        <taxon>Asteraceae</taxon>
        <taxon>Asteroideae</taxon>
        <taxon>Heliantheae alliance</taxon>
        <taxon>Madieae</taxon>
        <taxon>Madiinae</taxon>
        <taxon>Deinandra</taxon>
    </lineage>
</organism>
<dbReference type="SMART" id="SM00256">
    <property type="entry name" value="FBOX"/>
    <property type="match status" value="1"/>
</dbReference>
<evidence type="ECO:0000313" key="3">
    <source>
        <dbReference type="Proteomes" id="UP001408789"/>
    </source>
</evidence>
<name>A0AAP0DQB6_9ASTR</name>
<dbReference type="PANTHER" id="PTHR31672:SF10">
    <property type="entry name" value="F-BOX DOMAIN-CONTAINING PROTEIN"/>
    <property type="match status" value="1"/>
</dbReference>
<dbReference type="PANTHER" id="PTHR31672">
    <property type="entry name" value="BNACNNG10540D PROTEIN"/>
    <property type="match status" value="1"/>
</dbReference>
<dbReference type="SUPFAM" id="SSF81383">
    <property type="entry name" value="F-box domain"/>
    <property type="match status" value="1"/>
</dbReference>
<accession>A0AAP0DQB6</accession>
<gene>
    <name evidence="2" type="ORF">SSX86_000680</name>
</gene>
<protein>
    <recommendedName>
        <fullName evidence="1">F-box domain-containing protein</fullName>
    </recommendedName>
</protein>
<dbReference type="InterPro" id="IPR050796">
    <property type="entry name" value="SCF_F-box_component"/>
</dbReference>
<proteinExistence type="predicted"/>
<dbReference type="CDD" id="cd22157">
    <property type="entry name" value="F-box_AtFBW1-like"/>
    <property type="match status" value="1"/>
</dbReference>
<dbReference type="InterPro" id="IPR001810">
    <property type="entry name" value="F-box_dom"/>
</dbReference>
<dbReference type="Proteomes" id="UP001408789">
    <property type="component" value="Unassembled WGS sequence"/>
</dbReference>
<dbReference type="Pfam" id="PF00646">
    <property type="entry name" value="F-box"/>
    <property type="match status" value="1"/>
</dbReference>
<dbReference type="InterPro" id="IPR036047">
    <property type="entry name" value="F-box-like_dom_sf"/>
</dbReference>
<evidence type="ECO:0000313" key="2">
    <source>
        <dbReference type="EMBL" id="KAK9079011.1"/>
    </source>
</evidence>
<dbReference type="InterPro" id="IPR006527">
    <property type="entry name" value="F-box-assoc_dom_typ1"/>
</dbReference>
<dbReference type="EMBL" id="JBCNJP010000003">
    <property type="protein sequence ID" value="KAK9079011.1"/>
    <property type="molecule type" value="Genomic_DNA"/>
</dbReference>
<keyword evidence="3" id="KW-1185">Reference proteome</keyword>
<reference evidence="2 3" key="1">
    <citation type="submission" date="2024-04" db="EMBL/GenBank/DDBJ databases">
        <title>The reference genome of an endangered Asteraceae, Deinandra increscens subsp. villosa, native to the Central Coast of California.</title>
        <authorList>
            <person name="Guilliams M."/>
            <person name="Hasenstab-Lehman K."/>
            <person name="Meyer R."/>
            <person name="Mcevoy S."/>
        </authorList>
    </citation>
    <scope>NUCLEOTIDE SEQUENCE [LARGE SCALE GENOMIC DNA]</scope>
    <source>
        <tissue evidence="2">Leaf</tissue>
    </source>
</reference>
<dbReference type="AlphaFoldDB" id="A0AAP0DQB6"/>
<dbReference type="Pfam" id="PF07734">
    <property type="entry name" value="FBA_1"/>
    <property type="match status" value="1"/>
</dbReference>
<comment type="caution">
    <text evidence="2">The sequence shown here is derived from an EMBL/GenBank/DDBJ whole genome shotgun (WGS) entry which is preliminary data.</text>
</comment>
<evidence type="ECO:0000259" key="1">
    <source>
        <dbReference type="SMART" id="SM00256"/>
    </source>
</evidence>
<sequence>MSDNIPFELQIEIIKRVRPVKSLIRFRSVSKQWKSLIDSSEFITHHIVKHSHPPHLLVKNRYIGEYNYVSIVDDDSFPRHKFHPTPDLLTDDASFLDCSHGLVCLYGSSRDPINTKKLIVVWNPSIRKSVSVAVPNGLVAVGFGVCPKTNDPKIVQITSSSLSPVDWKAEVFTLSTRAWRSIPVNVSIPSEPDGFGNDQEVEFEKNQVVIDGIIYWLAYDFHTEQALIISFDLTSEELGKVAIPVDLAIEYELSIYKFKDSVALLRLRGNKVYDVWTMTKNSDGEFSFTKQFEIDFSILDGDPRSYYSILGFRANGQPIMEEGARLKVFEPYSQRISDLEIDGDDYLWFEMASYTESLLLINHSASVIH</sequence>
<feature type="domain" description="F-box" evidence="1">
    <location>
        <begin position="5"/>
        <end position="46"/>
    </location>
</feature>